<dbReference type="Proteomes" id="UP000516305">
    <property type="component" value="Chromosome"/>
</dbReference>
<keyword evidence="3" id="KW-1185">Reference proteome</keyword>
<keyword evidence="1" id="KW-1133">Transmembrane helix</keyword>
<feature type="transmembrane region" description="Helical" evidence="1">
    <location>
        <begin position="106"/>
        <end position="125"/>
    </location>
</feature>
<dbReference type="RefSeq" id="WP_210759739.1">
    <property type="nucleotide sequence ID" value="NZ_CP060139.1"/>
</dbReference>
<evidence type="ECO:0000313" key="3">
    <source>
        <dbReference type="Proteomes" id="UP000516305"/>
    </source>
</evidence>
<dbReference type="KEGG" id="chyd:H4K34_05060"/>
<dbReference type="AlphaFoldDB" id="A0A7H0VHL5"/>
<gene>
    <name evidence="2" type="ORF">H4K34_05060</name>
</gene>
<feature type="transmembrane region" description="Helical" evidence="1">
    <location>
        <begin position="76"/>
        <end position="94"/>
    </location>
</feature>
<accession>A0A7H0VHL5</accession>
<keyword evidence="1" id="KW-0812">Transmembrane</keyword>
<sequence>MIALAQYGLLTILNLMLLFHLLILLKAIPYASVWGGRLKNDQEMYRFEIPSILINALFLGIALIKAELLGIHLPELAMQISLWIMAALFAFNTFGNLMSKNRLEKMIFSPLTILLCAFSLILAFAS</sequence>
<dbReference type="EMBL" id="CP060139">
    <property type="protein sequence ID" value="QNR25213.1"/>
    <property type="molecule type" value="Genomic_DNA"/>
</dbReference>
<proteinExistence type="predicted"/>
<organism evidence="2 3">
    <name type="scientific">Croceimicrobium hydrocarbonivorans</name>
    <dbReference type="NCBI Taxonomy" id="2761580"/>
    <lineage>
        <taxon>Bacteria</taxon>
        <taxon>Pseudomonadati</taxon>
        <taxon>Bacteroidota</taxon>
        <taxon>Flavobacteriia</taxon>
        <taxon>Flavobacteriales</taxon>
        <taxon>Owenweeksiaceae</taxon>
        <taxon>Croceimicrobium</taxon>
    </lineage>
</organism>
<reference evidence="2 3" key="1">
    <citation type="submission" date="2020-08" db="EMBL/GenBank/DDBJ databases">
        <title>Croceimicrobium hydrocarbonivorans gen. nov., sp. nov., a novel marine bacterium isolated from a bacterial consortium that degrades polyethylene terephthalate.</title>
        <authorList>
            <person name="Liu R."/>
        </authorList>
    </citation>
    <scope>NUCLEOTIDE SEQUENCE [LARGE SCALE GENOMIC DNA]</scope>
    <source>
        <strain evidence="2 3">A20-9</strain>
    </source>
</reference>
<protein>
    <recommendedName>
        <fullName evidence="4">DUF1304 domain-containing protein</fullName>
    </recommendedName>
</protein>
<keyword evidence="1" id="KW-0472">Membrane</keyword>
<name>A0A7H0VHL5_9FLAO</name>
<evidence type="ECO:0008006" key="4">
    <source>
        <dbReference type="Google" id="ProtNLM"/>
    </source>
</evidence>
<feature type="transmembrane region" description="Helical" evidence="1">
    <location>
        <begin position="45"/>
        <end position="64"/>
    </location>
</feature>
<evidence type="ECO:0000256" key="1">
    <source>
        <dbReference type="SAM" id="Phobius"/>
    </source>
</evidence>
<evidence type="ECO:0000313" key="2">
    <source>
        <dbReference type="EMBL" id="QNR25213.1"/>
    </source>
</evidence>